<dbReference type="Pfam" id="PF25917">
    <property type="entry name" value="BSH_RND"/>
    <property type="match status" value="1"/>
</dbReference>
<dbReference type="RefSeq" id="WP_053938250.1">
    <property type="nucleotide sequence ID" value="NZ_LAQT01000009.1"/>
</dbReference>
<keyword evidence="3" id="KW-0732">Signal</keyword>
<dbReference type="Gene3D" id="2.40.30.170">
    <property type="match status" value="1"/>
</dbReference>
<comment type="similarity">
    <text evidence="2">Belongs to the membrane fusion protein (MFP) (TC 8.A.1) family.</text>
</comment>
<dbReference type="InterPro" id="IPR058627">
    <property type="entry name" value="MdtA-like_C"/>
</dbReference>
<evidence type="ECO:0000256" key="2">
    <source>
        <dbReference type="ARBA" id="ARBA00009477"/>
    </source>
</evidence>
<dbReference type="EMBL" id="LAQT01000009">
    <property type="protein sequence ID" value="KPC52782.1"/>
    <property type="molecule type" value="Genomic_DNA"/>
</dbReference>
<evidence type="ECO:0000313" key="9">
    <source>
        <dbReference type="Proteomes" id="UP000037939"/>
    </source>
</evidence>
<evidence type="ECO:0000313" key="8">
    <source>
        <dbReference type="EMBL" id="KPC52782.1"/>
    </source>
</evidence>
<name>A0A0N0GNH8_9NEIS</name>
<dbReference type="Pfam" id="PF25967">
    <property type="entry name" value="RND-MFP_C"/>
    <property type="match status" value="1"/>
</dbReference>
<comment type="caution">
    <text evidence="8">The sequence shown here is derived from an EMBL/GenBank/DDBJ whole genome shotgun (WGS) entry which is preliminary data.</text>
</comment>
<dbReference type="Proteomes" id="UP000037939">
    <property type="component" value="Unassembled WGS sequence"/>
</dbReference>
<dbReference type="InterPro" id="IPR058626">
    <property type="entry name" value="MdtA-like_b-barrel"/>
</dbReference>
<evidence type="ECO:0000259" key="7">
    <source>
        <dbReference type="Pfam" id="PF25967"/>
    </source>
</evidence>
<evidence type="ECO:0000259" key="6">
    <source>
        <dbReference type="Pfam" id="PF25944"/>
    </source>
</evidence>
<protein>
    <submittedName>
        <fullName evidence="8">Multidrug efflux pump subunit AcrA</fullName>
    </submittedName>
</protein>
<dbReference type="InterPro" id="IPR058624">
    <property type="entry name" value="MdtA-like_HH"/>
</dbReference>
<dbReference type="FunFam" id="2.40.420.20:FF:000001">
    <property type="entry name" value="Efflux RND transporter periplasmic adaptor subunit"/>
    <property type="match status" value="1"/>
</dbReference>
<feature type="domain" description="Multidrug resistance protein MdtA-like beta-barrel" evidence="6">
    <location>
        <begin position="213"/>
        <end position="301"/>
    </location>
</feature>
<dbReference type="GO" id="GO:0046677">
    <property type="term" value="P:response to antibiotic"/>
    <property type="evidence" value="ECO:0007669"/>
    <property type="project" value="TreeGrafter"/>
</dbReference>
<dbReference type="GO" id="GO:0022857">
    <property type="term" value="F:transmembrane transporter activity"/>
    <property type="evidence" value="ECO:0007669"/>
    <property type="project" value="InterPro"/>
</dbReference>
<feature type="domain" description="Multidrug resistance protein MdtA-like alpha-helical hairpin" evidence="4">
    <location>
        <begin position="106"/>
        <end position="176"/>
    </location>
</feature>
<dbReference type="GO" id="GO:0005886">
    <property type="term" value="C:plasma membrane"/>
    <property type="evidence" value="ECO:0007669"/>
    <property type="project" value="UniProtKB-SubCell"/>
</dbReference>
<dbReference type="STRING" id="857265.WG78_13085"/>
<feature type="chain" id="PRO_5005849739" evidence="3">
    <location>
        <begin position="29"/>
        <end position="403"/>
    </location>
</feature>
<evidence type="ECO:0000256" key="1">
    <source>
        <dbReference type="ARBA" id="ARBA00004196"/>
    </source>
</evidence>
<dbReference type="PATRIC" id="fig|857265.3.peg.2695"/>
<dbReference type="InterPro" id="IPR058625">
    <property type="entry name" value="MdtA-like_BSH"/>
</dbReference>
<dbReference type="OrthoDB" id="9783047at2"/>
<feature type="domain" description="Multidrug resistance protein MdtA-like barrel-sandwich hybrid" evidence="5">
    <location>
        <begin position="66"/>
        <end position="209"/>
    </location>
</feature>
<evidence type="ECO:0000259" key="4">
    <source>
        <dbReference type="Pfam" id="PF25876"/>
    </source>
</evidence>
<dbReference type="SUPFAM" id="SSF111369">
    <property type="entry name" value="HlyD-like secretion proteins"/>
    <property type="match status" value="1"/>
</dbReference>
<proteinExistence type="inferred from homology"/>
<dbReference type="Pfam" id="PF25944">
    <property type="entry name" value="Beta-barrel_RND"/>
    <property type="match status" value="1"/>
</dbReference>
<keyword evidence="9" id="KW-1185">Reference proteome</keyword>
<dbReference type="Gene3D" id="2.40.50.100">
    <property type="match status" value="1"/>
</dbReference>
<reference evidence="8 9" key="1">
    <citation type="submission" date="2015-07" db="EMBL/GenBank/DDBJ databases">
        <title>Draft genome sequence of the Amantichitinum ursilacus IGB-41, a new chitin-degrading bacterium.</title>
        <authorList>
            <person name="Kirstahler P."/>
            <person name="Guenther M."/>
            <person name="Grumaz C."/>
            <person name="Rupp S."/>
            <person name="Zibek S."/>
            <person name="Sohn K."/>
        </authorList>
    </citation>
    <scope>NUCLEOTIDE SEQUENCE [LARGE SCALE GENOMIC DNA]</scope>
    <source>
        <strain evidence="8 9">IGB-41</strain>
    </source>
</reference>
<dbReference type="AlphaFoldDB" id="A0A0N0GNH8"/>
<organism evidence="8 9">
    <name type="scientific">Amantichitinum ursilacus</name>
    <dbReference type="NCBI Taxonomy" id="857265"/>
    <lineage>
        <taxon>Bacteria</taxon>
        <taxon>Pseudomonadati</taxon>
        <taxon>Pseudomonadota</taxon>
        <taxon>Betaproteobacteria</taxon>
        <taxon>Neisseriales</taxon>
        <taxon>Chitinibacteraceae</taxon>
        <taxon>Amantichitinum</taxon>
    </lineage>
</organism>
<feature type="signal peptide" evidence="3">
    <location>
        <begin position="1"/>
        <end position="28"/>
    </location>
</feature>
<gene>
    <name evidence="8" type="primary">acrA</name>
    <name evidence="8" type="ORF">WG78_13085</name>
</gene>
<dbReference type="InterPro" id="IPR006143">
    <property type="entry name" value="RND_pump_MFP"/>
</dbReference>
<accession>A0A0N0GNH8</accession>
<feature type="domain" description="Multidrug resistance protein MdtA-like C-terminal permuted SH3" evidence="7">
    <location>
        <begin position="307"/>
        <end position="369"/>
    </location>
</feature>
<dbReference type="PANTHER" id="PTHR30158:SF3">
    <property type="entry name" value="MULTIDRUG EFFLUX PUMP SUBUNIT ACRA-RELATED"/>
    <property type="match status" value="1"/>
</dbReference>
<sequence length="403" mass="41296">MRDNKTPFRLRLATVAALAAIATLSACGEKPAQQAPSGPPEVNTVQVSQGNLPLTTELQGRVNAVRVAEVRARAAGIVLKRTFEEGSDVKAGQVLFRIDPAPLQATLDSAKAAQANAEAALAQAKLVEGRYRDLVTVNAVSKQDYDNALIAVKQGEAQVASAKAQVTSANLNLGYTTVTSPISGTVGKAQVTEGALVGQGEATLLATVTQTDPIYVDVTQSSTELLKLRRALQSGKVKGAQGSTAEVSLILEDGSVYSQKGKLLFSDITVDQTSGMVTLRAEFPNPHHDLLPGMYVRAKVAQAVQDNAITVPQMAVQRGPTGNASVMVVGADGKVEARPITTGAAVGNVWVVSSGLKAGEQVIVAGLQKVKPGAQVKAVPAADASAPAAAPASAAASANAAAN</sequence>
<dbReference type="Gene3D" id="2.40.420.20">
    <property type="match status" value="1"/>
</dbReference>
<dbReference type="PROSITE" id="PS51257">
    <property type="entry name" value="PROKAR_LIPOPROTEIN"/>
    <property type="match status" value="1"/>
</dbReference>
<evidence type="ECO:0000256" key="3">
    <source>
        <dbReference type="SAM" id="SignalP"/>
    </source>
</evidence>
<dbReference type="Pfam" id="PF25876">
    <property type="entry name" value="HH_MFP_RND"/>
    <property type="match status" value="1"/>
</dbReference>
<dbReference type="PANTHER" id="PTHR30158">
    <property type="entry name" value="ACRA/E-RELATED COMPONENT OF DRUG EFFLUX TRANSPORTER"/>
    <property type="match status" value="1"/>
</dbReference>
<comment type="subcellular location">
    <subcellularLocation>
        <location evidence="1">Cell envelope</location>
    </subcellularLocation>
</comment>
<dbReference type="Gene3D" id="1.10.287.470">
    <property type="entry name" value="Helix hairpin bin"/>
    <property type="match status" value="1"/>
</dbReference>
<evidence type="ECO:0000259" key="5">
    <source>
        <dbReference type="Pfam" id="PF25917"/>
    </source>
</evidence>
<dbReference type="NCBIfam" id="TIGR01730">
    <property type="entry name" value="RND_mfp"/>
    <property type="match status" value="1"/>
</dbReference>